<feature type="compositionally biased region" description="Basic and acidic residues" evidence="1">
    <location>
        <begin position="103"/>
        <end position="113"/>
    </location>
</feature>
<dbReference type="AlphaFoldDB" id="B4MQG5"/>
<proteinExistence type="predicted"/>
<dbReference type="Proteomes" id="UP000007798">
    <property type="component" value="Unassembled WGS sequence"/>
</dbReference>
<feature type="compositionally biased region" description="Polar residues" evidence="1">
    <location>
        <begin position="63"/>
        <end position="91"/>
    </location>
</feature>
<feature type="compositionally biased region" description="Polar residues" evidence="1">
    <location>
        <begin position="142"/>
        <end position="173"/>
    </location>
</feature>
<dbReference type="HOGENOM" id="CLU_1316664_0_0_1"/>
<gene>
    <name evidence="2" type="primary">Dwil\GK21868</name>
    <name evidence="2" type="ORF">Dwil_GK21868</name>
</gene>
<dbReference type="EMBL" id="CH963849">
    <property type="protein sequence ID" value="EDW74354.1"/>
    <property type="molecule type" value="Genomic_DNA"/>
</dbReference>
<evidence type="ECO:0000313" key="3">
    <source>
        <dbReference type="Proteomes" id="UP000007798"/>
    </source>
</evidence>
<organism evidence="3">
    <name type="scientific">Drosophila willistoni</name>
    <name type="common">Fruit fly</name>
    <dbReference type="NCBI Taxonomy" id="7260"/>
    <lineage>
        <taxon>Eukaryota</taxon>
        <taxon>Metazoa</taxon>
        <taxon>Ecdysozoa</taxon>
        <taxon>Arthropoda</taxon>
        <taxon>Hexapoda</taxon>
        <taxon>Insecta</taxon>
        <taxon>Pterygota</taxon>
        <taxon>Neoptera</taxon>
        <taxon>Endopterygota</taxon>
        <taxon>Diptera</taxon>
        <taxon>Brachycera</taxon>
        <taxon>Muscomorpha</taxon>
        <taxon>Ephydroidea</taxon>
        <taxon>Drosophilidae</taxon>
        <taxon>Drosophila</taxon>
        <taxon>Sophophora</taxon>
    </lineage>
</organism>
<feature type="region of interest" description="Disordered" evidence="1">
    <location>
        <begin position="53"/>
        <end position="173"/>
    </location>
</feature>
<protein>
    <submittedName>
        <fullName evidence="2">GK21868</fullName>
    </submittedName>
</protein>
<accession>B4MQG5</accession>
<keyword evidence="3" id="KW-1185">Reference proteome</keyword>
<evidence type="ECO:0000256" key="1">
    <source>
        <dbReference type="SAM" id="MobiDB-lite"/>
    </source>
</evidence>
<name>B4MQG5_DROWI</name>
<reference evidence="2 3" key="1">
    <citation type="journal article" date="2007" name="Nature">
        <title>Evolution of genes and genomes on the Drosophila phylogeny.</title>
        <authorList>
            <consortium name="Drosophila 12 Genomes Consortium"/>
            <person name="Clark A.G."/>
            <person name="Eisen M.B."/>
            <person name="Smith D.R."/>
            <person name="Bergman C.M."/>
            <person name="Oliver B."/>
            <person name="Markow T.A."/>
            <person name="Kaufman T.C."/>
            <person name="Kellis M."/>
            <person name="Gelbart W."/>
            <person name="Iyer V.N."/>
            <person name="Pollard D.A."/>
            <person name="Sackton T.B."/>
            <person name="Larracuente A.M."/>
            <person name="Singh N.D."/>
            <person name="Abad J.P."/>
            <person name="Abt D.N."/>
            <person name="Adryan B."/>
            <person name="Aguade M."/>
            <person name="Akashi H."/>
            <person name="Anderson W.W."/>
            <person name="Aquadro C.F."/>
            <person name="Ardell D.H."/>
            <person name="Arguello R."/>
            <person name="Artieri C.G."/>
            <person name="Barbash D.A."/>
            <person name="Barker D."/>
            <person name="Barsanti P."/>
            <person name="Batterham P."/>
            <person name="Batzoglou S."/>
            <person name="Begun D."/>
            <person name="Bhutkar A."/>
            <person name="Blanco E."/>
            <person name="Bosak S.A."/>
            <person name="Bradley R.K."/>
            <person name="Brand A.D."/>
            <person name="Brent M.R."/>
            <person name="Brooks A.N."/>
            <person name="Brown R.H."/>
            <person name="Butlin R.K."/>
            <person name="Caggese C."/>
            <person name="Calvi B.R."/>
            <person name="Bernardo de Carvalho A."/>
            <person name="Caspi A."/>
            <person name="Castrezana S."/>
            <person name="Celniker S.E."/>
            <person name="Chang J.L."/>
            <person name="Chapple C."/>
            <person name="Chatterji S."/>
            <person name="Chinwalla A."/>
            <person name="Civetta A."/>
            <person name="Clifton S.W."/>
            <person name="Comeron J.M."/>
            <person name="Costello J.C."/>
            <person name="Coyne J.A."/>
            <person name="Daub J."/>
            <person name="David R.G."/>
            <person name="Delcher A.L."/>
            <person name="Delehaunty K."/>
            <person name="Do C.B."/>
            <person name="Ebling H."/>
            <person name="Edwards K."/>
            <person name="Eickbush T."/>
            <person name="Evans J.D."/>
            <person name="Filipski A."/>
            <person name="Findeiss S."/>
            <person name="Freyhult E."/>
            <person name="Fulton L."/>
            <person name="Fulton R."/>
            <person name="Garcia A.C."/>
            <person name="Gardiner A."/>
            <person name="Garfield D.A."/>
            <person name="Garvin B.E."/>
            <person name="Gibson G."/>
            <person name="Gilbert D."/>
            <person name="Gnerre S."/>
            <person name="Godfrey J."/>
            <person name="Good R."/>
            <person name="Gotea V."/>
            <person name="Gravely B."/>
            <person name="Greenberg A.J."/>
            <person name="Griffiths-Jones S."/>
            <person name="Gross S."/>
            <person name="Guigo R."/>
            <person name="Gustafson E.A."/>
            <person name="Haerty W."/>
            <person name="Hahn M.W."/>
            <person name="Halligan D.L."/>
            <person name="Halpern A.L."/>
            <person name="Halter G.M."/>
            <person name="Han M.V."/>
            <person name="Heger A."/>
            <person name="Hillier L."/>
            <person name="Hinrichs A.S."/>
            <person name="Holmes I."/>
            <person name="Hoskins R.A."/>
            <person name="Hubisz M.J."/>
            <person name="Hultmark D."/>
            <person name="Huntley M.A."/>
            <person name="Jaffe D.B."/>
            <person name="Jagadeeshan S."/>
            <person name="Jeck W.R."/>
            <person name="Johnson J."/>
            <person name="Jones C.D."/>
            <person name="Jordan W.C."/>
            <person name="Karpen G.H."/>
            <person name="Kataoka E."/>
            <person name="Keightley P.D."/>
            <person name="Kheradpour P."/>
            <person name="Kirkness E.F."/>
            <person name="Koerich L.B."/>
            <person name="Kristiansen K."/>
            <person name="Kudrna D."/>
            <person name="Kulathinal R.J."/>
            <person name="Kumar S."/>
            <person name="Kwok R."/>
            <person name="Lander E."/>
            <person name="Langley C.H."/>
            <person name="Lapoint R."/>
            <person name="Lazzaro B.P."/>
            <person name="Lee S.J."/>
            <person name="Levesque L."/>
            <person name="Li R."/>
            <person name="Lin C.F."/>
            <person name="Lin M.F."/>
            <person name="Lindblad-Toh K."/>
            <person name="Llopart A."/>
            <person name="Long M."/>
            <person name="Low L."/>
            <person name="Lozovsky E."/>
            <person name="Lu J."/>
            <person name="Luo M."/>
            <person name="Machado C.A."/>
            <person name="Makalowski W."/>
            <person name="Marzo M."/>
            <person name="Matsuda M."/>
            <person name="Matzkin L."/>
            <person name="McAllister B."/>
            <person name="McBride C.S."/>
            <person name="McKernan B."/>
            <person name="McKernan K."/>
            <person name="Mendez-Lago M."/>
            <person name="Minx P."/>
            <person name="Mollenhauer M.U."/>
            <person name="Montooth K."/>
            <person name="Mount S.M."/>
            <person name="Mu X."/>
            <person name="Myers E."/>
            <person name="Negre B."/>
            <person name="Newfeld S."/>
            <person name="Nielsen R."/>
            <person name="Noor M.A."/>
            <person name="O'Grady P."/>
            <person name="Pachter L."/>
            <person name="Papaceit M."/>
            <person name="Parisi M.J."/>
            <person name="Parisi M."/>
            <person name="Parts L."/>
            <person name="Pedersen J.S."/>
            <person name="Pesole G."/>
            <person name="Phillippy A.M."/>
            <person name="Ponting C.P."/>
            <person name="Pop M."/>
            <person name="Porcelli D."/>
            <person name="Powell J.R."/>
            <person name="Prohaska S."/>
            <person name="Pruitt K."/>
            <person name="Puig M."/>
            <person name="Quesneville H."/>
            <person name="Ram K.R."/>
            <person name="Rand D."/>
            <person name="Rasmussen M.D."/>
            <person name="Reed L.K."/>
            <person name="Reenan R."/>
            <person name="Reily A."/>
            <person name="Remington K.A."/>
            <person name="Rieger T.T."/>
            <person name="Ritchie M.G."/>
            <person name="Robin C."/>
            <person name="Rogers Y.H."/>
            <person name="Rohde C."/>
            <person name="Rozas J."/>
            <person name="Rubenfield M.J."/>
            <person name="Ruiz A."/>
            <person name="Russo S."/>
            <person name="Salzberg S.L."/>
            <person name="Sanchez-Gracia A."/>
            <person name="Saranga D.J."/>
            <person name="Sato H."/>
            <person name="Schaeffer S.W."/>
            <person name="Schatz M.C."/>
            <person name="Schlenke T."/>
            <person name="Schwartz R."/>
            <person name="Segarra C."/>
            <person name="Singh R.S."/>
            <person name="Sirot L."/>
            <person name="Sirota M."/>
            <person name="Sisneros N.B."/>
            <person name="Smith C.D."/>
            <person name="Smith T.F."/>
            <person name="Spieth J."/>
            <person name="Stage D.E."/>
            <person name="Stark A."/>
            <person name="Stephan W."/>
            <person name="Strausberg R.L."/>
            <person name="Strempel S."/>
            <person name="Sturgill D."/>
            <person name="Sutton G."/>
            <person name="Sutton G.G."/>
            <person name="Tao W."/>
            <person name="Teichmann S."/>
            <person name="Tobari Y.N."/>
            <person name="Tomimura Y."/>
            <person name="Tsolas J.M."/>
            <person name="Valente V.L."/>
            <person name="Venter E."/>
            <person name="Venter J.C."/>
            <person name="Vicario S."/>
            <person name="Vieira F.G."/>
            <person name="Vilella A.J."/>
            <person name="Villasante A."/>
            <person name="Walenz B."/>
            <person name="Wang J."/>
            <person name="Wasserman M."/>
            <person name="Watts T."/>
            <person name="Wilson D."/>
            <person name="Wilson R.K."/>
            <person name="Wing R.A."/>
            <person name="Wolfner M.F."/>
            <person name="Wong A."/>
            <person name="Wong G.K."/>
            <person name="Wu C.I."/>
            <person name="Wu G."/>
            <person name="Yamamoto D."/>
            <person name="Yang H.P."/>
            <person name="Yang S.P."/>
            <person name="Yorke J.A."/>
            <person name="Yoshida K."/>
            <person name="Zdobnov E."/>
            <person name="Zhang P."/>
            <person name="Zhang Y."/>
            <person name="Zimin A.V."/>
            <person name="Baldwin J."/>
            <person name="Abdouelleil A."/>
            <person name="Abdulkadir J."/>
            <person name="Abebe A."/>
            <person name="Abera B."/>
            <person name="Abreu J."/>
            <person name="Acer S.C."/>
            <person name="Aftuck L."/>
            <person name="Alexander A."/>
            <person name="An P."/>
            <person name="Anderson E."/>
            <person name="Anderson S."/>
            <person name="Arachi H."/>
            <person name="Azer M."/>
            <person name="Bachantsang P."/>
            <person name="Barry A."/>
            <person name="Bayul T."/>
            <person name="Berlin A."/>
            <person name="Bessette D."/>
            <person name="Bloom T."/>
            <person name="Blye J."/>
            <person name="Boguslavskiy L."/>
            <person name="Bonnet C."/>
            <person name="Boukhgalter B."/>
            <person name="Bourzgui I."/>
            <person name="Brown A."/>
            <person name="Cahill P."/>
            <person name="Channer S."/>
            <person name="Cheshatsang Y."/>
            <person name="Chuda L."/>
            <person name="Citroen M."/>
            <person name="Collymore A."/>
            <person name="Cooke P."/>
            <person name="Costello M."/>
            <person name="D'Aco K."/>
            <person name="Daza R."/>
            <person name="De Haan G."/>
            <person name="DeGray S."/>
            <person name="DeMaso C."/>
            <person name="Dhargay N."/>
            <person name="Dooley K."/>
            <person name="Dooley E."/>
            <person name="Doricent M."/>
            <person name="Dorje P."/>
            <person name="Dorjee K."/>
            <person name="Dupes A."/>
            <person name="Elong R."/>
            <person name="Falk J."/>
            <person name="Farina A."/>
            <person name="Faro S."/>
            <person name="Ferguson D."/>
            <person name="Fisher S."/>
            <person name="Foley C.D."/>
            <person name="Franke A."/>
            <person name="Friedrich D."/>
            <person name="Gadbois L."/>
            <person name="Gearin G."/>
            <person name="Gearin C.R."/>
            <person name="Giannoukos G."/>
            <person name="Goode T."/>
            <person name="Graham J."/>
            <person name="Grandbois E."/>
            <person name="Grewal S."/>
            <person name="Gyaltsen K."/>
            <person name="Hafez N."/>
            <person name="Hagos B."/>
            <person name="Hall J."/>
            <person name="Henson C."/>
            <person name="Hollinger A."/>
            <person name="Honan T."/>
            <person name="Huard M.D."/>
            <person name="Hughes L."/>
            <person name="Hurhula B."/>
            <person name="Husby M.E."/>
            <person name="Kamat A."/>
            <person name="Kanga B."/>
            <person name="Kashin S."/>
            <person name="Khazanovich D."/>
            <person name="Kisner P."/>
            <person name="Lance K."/>
            <person name="Lara M."/>
            <person name="Lee W."/>
            <person name="Lennon N."/>
            <person name="Letendre F."/>
            <person name="LeVine R."/>
            <person name="Lipovsky A."/>
            <person name="Liu X."/>
            <person name="Liu J."/>
            <person name="Liu S."/>
            <person name="Lokyitsang T."/>
            <person name="Lokyitsang Y."/>
            <person name="Lubonja R."/>
            <person name="Lui A."/>
            <person name="MacDonald P."/>
            <person name="Magnisalis V."/>
            <person name="Maru K."/>
            <person name="Matthews C."/>
            <person name="McCusker W."/>
            <person name="McDonough S."/>
            <person name="Mehta T."/>
            <person name="Meldrim J."/>
            <person name="Meneus L."/>
            <person name="Mihai O."/>
            <person name="Mihalev A."/>
            <person name="Mihova T."/>
            <person name="Mittelman R."/>
            <person name="Mlenga V."/>
            <person name="Montmayeur A."/>
            <person name="Mulrain L."/>
            <person name="Navidi A."/>
            <person name="Naylor J."/>
            <person name="Negash T."/>
            <person name="Nguyen T."/>
            <person name="Nguyen N."/>
            <person name="Nicol R."/>
            <person name="Norbu C."/>
            <person name="Norbu N."/>
            <person name="Novod N."/>
            <person name="O'Neill B."/>
            <person name="Osman S."/>
            <person name="Markiewicz E."/>
            <person name="Oyono O.L."/>
            <person name="Patti C."/>
            <person name="Phunkhang P."/>
            <person name="Pierre F."/>
            <person name="Priest M."/>
            <person name="Raghuraman S."/>
            <person name="Rege F."/>
            <person name="Reyes R."/>
            <person name="Rise C."/>
            <person name="Rogov P."/>
            <person name="Ross K."/>
            <person name="Ryan E."/>
            <person name="Settipalli S."/>
            <person name="Shea T."/>
            <person name="Sherpa N."/>
            <person name="Shi L."/>
            <person name="Shih D."/>
            <person name="Sparrow T."/>
            <person name="Spaulding J."/>
            <person name="Stalker J."/>
            <person name="Stange-Thomann N."/>
            <person name="Stavropoulos S."/>
            <person name="Stone C."/>
            <person name="Strader C."/>
            <person name="Tesfaye S."/>
            <person name="Thomson T."/>
            <person name="Thoulutsang Y."/>
            <person name="Thoulutsang D."/>
            <person name="Topham K."/>
            <person name="Topping I."/>
            <person name="Tsamla T."/>
            <person name="Vassiliev H."/>
            <person name="Vo A."/>
            <person name="Wangchuk T."/>
            <person name="Wangdi T."/>
            <person name="Weiand M."/>
            <person name="Wilkinson J."/>
            <person name="Wilson A."/>
            <person name="Yadav S."/>
            <person name="Young G."/>
            <person name="Yu Q."/>
            <person name="Zembek L."/>
            <person name="Zhong D."/>
            <person name="Zimmer A."/>
            <person name="Zwirko Z."/>
            <person name="Jaffe D.B."/>
            <person name="Alvarez P."/>
            <person name="Brockman W."/>
            <person name="Butler J."/>
            <person name="Chin C."/>
            <person name="Gnerre S."/>
            <person name="Grabherr M."/>
            <person name="Kleber M."/>
            <person name="Mauceli E."/>
            <person name="MacCallum I."/>
        </authorList>
    </citation>
    <scope>NUCLEOTIDE SEQUENCE [LARGE SCALE GENOMIC DNA]</scope>
    <source>
        <strain evidence="3">Tucson 14030-0811.24</strain>
    </source>
</reference>
<dbReference type="InParanoid" id="B4MQG5"/>
<evidence type="ECO:0000313" key="2">
    <source>
        <dbReference type="EMBL" id="EDW74354.1"/>
    </source>
</evidence>
<sequence>MSQTELTEPQKILKNILSVTEGFAALGIDCEISGCASHTTVDLAYSGATPKRLTIYPNKKGTKSNSNDMGTSHTQDNNHSQASVGKSSNYAKTGHGPSSSRNGRNDNSYRRNNNDQGTSYSQVNNYPQGSKNKGNNKKGNKVSSHYGGNSHGLSSSKGTGNSNFKGRNSNSYQVNNYPASTSIIDLDDMLYFDLDDEIERLYDDWYHTQ</sequence>
<feature type="compositionally biased region" description="Polar residues" evidence="1">
    <location>
        <begin position="115"/>
        <end position="130"/>
    </location>
</feature>